<reference evidence="2" key="1">
    <citation type="submission" date="2018-04" db="EMBL/GenBank/DDBJ databases">
        <authorList>
            <person name="Go L.Y."/>
            <person name="Mitchell J.A."/>
        </authorList>
    </citation>
    <scope>NUCLEOTIDE SEQUENCE</scope>
    <source>
        <tissue evidence="2">Whole organism</tissue>
    </source>
</reference>
<dbReference type="InterPro" id="IPR038606">
    <property type="entry name" value="To_sf"/>
</dbReference>
<dbReference type="PANTHER" id="PTHR11008:SF18">
    <property type="entry name" value="BCDNA.GH05536-RELATED"/>
    <property type="match status" value="1"/>
</dbReference>
<sequence>MKTEFFAVFLFLMLINVINLVHGLDNRLPPSMKLCRRSLPTRDRNECIKDSINHFISIIGHGYPSLNLPDLDPYVIGEERFSVSEGIISMKLKIKNSLSKGVSKGQVRNVKSKITKDNFGVILDVAFPFLGGEGNYKGETRLNQIKVQSKGYFKLDVFKPSFKLKILGKIIKRNETEYVDIHTAKISDVSIDNLKVDINGLLPEPELDQFAVEFVNQNWRALYEQLVPRASGAWEPIYFNVTKTIFDQIPLNELMPE</sequence>
<feature type="signal peptide" evidence="1">
    <location>
        <begin position="1"/>
        <end position="23"/>
    </location>
</feature>
<dbReference type="VEuPathDB" id="VectorBase:CSON007790"/>
<reference evidence="3" key="2">
    <citation type="submission" date="2018-07" db="EMBL/GenBank/DDBJ databases">
        <authorList>
            <person name="Quirk P.G."/>
            <person name="Krulwich T.A."/>
        </authorList>
    </citation>
    <scope>NUCLEOTIDE SEQUENCE</scope>
</reference>
<dbReference type="EMBL" id="UFQS01002930">
    <property type="protein sequence ID" value="SSX14914.1"/>
    <property type="molecule type" value="Genomic_DNA"/>
</dbReference>
<dbReference type="OMA" id="NKFRITM"/>
<dbReference type="InterPro" id="IPR010562">
    <property type="entry name" value="Haemolymph_juvenile_hormone-bd"/>
</dbReference>
<dbReference type="Pfam" id="PF06585">
    <property type="entry name" value="JHBP"/>
    <property type="match status" value="1"/>
</dbReference>
<keyword evidence="1" id="KW-0732">Signal</keyword>
<feature type="chain" id="PRO_5036328597" evidence="1">
    <location>
        <begin position="24"/>
        <end position="257"/>
    </location>
</feature>
<dbReference type="PANTHER" id="PTHR11008">
    <property type="entry name" value="PROTEIN TAKEOUT-LIKE PROTEIN"/>
    <property type="match status" value="1"/>
</dbReference>
<dbReference type="SMART" id="SM00700">
    <property type="entry name" value="JHBP"/>
    <property type="match status" value="1"/>
</dbReference>
<dbReference type="EMBL" id="UFQT01002930">
    <property type="protein sequence ID" value="SSX34301.1"/>
    <property type="molecule type" value="Genomic_DNA"/>
</dbReference>
<evidence type="ECO:0000313" key="2">
    <source>
        <dbReference type="EMBL" id="SSX14914.1"/>
    </source>
</evidence>
<accession>A0A336LBX9</accession>
<evidence type="ECO:0000313" key="3">
    <source>
        <dbReference type="EMBL" id="SSX34301.1"/>
    </source>
</evidence>
<dbReference type="Gene3D" id="3.15.10.30">
    <property type="entry name" value="Haemolymph juvenile hormone binding protein"/>
    <property type="match status" value="1"/>
</dbReference>
<name>A0A336LBX9_CULSO</name>
<dbReference type="GO" id="GO:0005615">
    <property type="term" value="C:extracellular space"/>
    <property type="evidence" value="ECO:0007669"/>
    <property type="project" value="TreeGrafter"/>
</dbReference>
<organism evidence="2">
    <name type="scientific">Culicoides sonorensis</name>
    <name type="common">Biting midge</name>
    <dbReference type="NCBI Taxonomy" id="179676"/>
    <lineage>
        <taxon>Eukaryota</taxon>
        <taxon>Metazoa</taxon>
        <taxon>Ecdysozoa</taxon>
        <taxon>Arthropoda</taxon>
        <taxon>Hexapoda</taxon>
        <taxon>Insecta</taxon>
        <taxon>Pterygota</taxon>
        <taxon>Neoptera</taxon>
        <taxon>Endopterygota</taxon>
        <taxon>Diptera</taxon>
        <taxon>Nematocera</taxon>
        <taxon>Chironomoidea</taxon>
        <taxon>Ceratopogonidae</taxon>
        <taxon>Ceratopogoninae</taxon>
        <taxon>Culicoides</taxon>
        <taxon>Monoculicoides</taxon>
    </lineage>
</organism>
<protein>
    <submittedName>
        <fullName evidence="2">CSON007790 protein</fullName>
    </submittedName>
</protein>
<gene>
    <name evidence="2" type="primary">CSON007790</name>
</gene>
<proteinExistence type="predicted"/>
<dbReference type="AlphaFoldDB" id="A0A336LBX9"/>
<evidence type="ECO:0000256" key="1">
    <source>
        <dbReference type="SAM" id="SignalP"/>
    </source>
</evidence>